<keyword evidence="2" id="KW-1133">Transmembrane helix</keyword>
<proteinExistence type="predicted"/>
<protein>
    <submittedName>
        <fullName evidence="3">Uncharacterized protein</fullName>
    </submittedName>
</protein>
<evidence type="ECO:0000256" key="1">
    <source>
        <dbReference type="SAM" id="Coils"/>
    </source>
</evidence>
<feature type="coiled-coil region" evidence="1">
    <location>
        <begin position="46"/>
        <end position="83"/>
    </location>
</feature>
<organism evidence="3">
    <name type="scientific">marine sediment metagenome</name>
    <dbReference type="NCBI Taxonomy" id="412755"/>
    <lineage>
        <taxon>unclassified sequences</taxon>
        <taxon>metagenomes</taxon>
        <taxon>ecological metagenomes</taxon>
    </lineage>
</organism>
<accession>A0A0F9W189</accession>
<keyword evidence="1" id="KW-0175">Coiled coil</keyword>
<keyword evidence="2" id="KW-0812">Transmembrane</keyword>
<comment type="caution">
    <text evidence="3">The sequence shown here is derived from an EMBL/GenBank/DDBJ whole genome shotgun (WGS) entry which is preliminary data.</text>
</comment>
<sequence>MNFENMNIWCWIIPALVGIICGILGYLIGRLSGKDSVEVVDNSAEISNLKASNNKLKTDLSDLNNLKATNNKLKADLDACNQRVIAASKVVKPAPVAPNAPSTNLGGSAASFAAGAAKSSALAFDGSAAKAAFGKNIKQNDLKLIEGIGPKIEGMFKDHGIKTWKALSEASLTECQKILDTGGTRYKIHDPASWPLQAKMCYEGKWAELVKWQDEHKHGKL</sequence>
<dbReference type="AlphaFoldDB" id="A0A0F9W189"/>
<evidence type="ECO:0000313" key="3">
    <source>
        <dbReference type="EMBL" id="KKO05968.1"/>
    </source>
</evidence>
<feature type="transmembrane region" description="Helical" evidence="2">
    <location>
        <begin position="6"/>
        <end position="28"/>
    </location>
</feature>
<gene>
    <name evidence="3" type="ORF">LCGC14_0069800</name>
</gene>
<reference evidence="3" key="1">
    <citation type="journal article" date="2015" name="Nature">
        <title>Complex archaea that bridge the gap between prokaryotes and eukaryotes.</title>
        <authorList>
            <person name="Spang A."/>
            <person name="Saw J.H."/>
            <person name="Jorgensen S.L."/>
            <person name="Zaremba-Niedzwiedzka K."/>
            <person name="Martijn J."/>
            <person name="Lind A.E."/>
            <person name="van Eijk R."/>
            <person name="Schleper C."/>
            <person name="Guy L."/>
            <person name="Ettema T.J."/>
        </authorList>
    </citation>
    <scope>NUCLEOTIDE SEQUENCE</scope>
</reference>
<evidence type="ECO:0000256" key="2">
    <source>
        <dbReference type="SAM" id="Phobius"/>
    </source>
</evidence>
<keyword evidence="2" id="KW-0472">Membrane</keyword>
<dbReference type="EMBL" id="LAZR01000017">
    <property type="protein sequence ID" value="KKO05968.1"/>
    <property type="molecule type" value="Genomic_DNA"/>
</dbReference>
<name>A0A0F9W189_9ZZZZ</name>